<accession>A0A1R1PPJ3</accession>
<evidence type="ECO:0008006" key="4">
    <source>
        <dbReference type="Google" id="ProtNLM"/>
    </source>
</evidence>
<sequence length="431" mass="49993">MQLPKFDSKSMMDATEWIEDYELLASYNRWSDTEKVEFMRIYLGTKETIWFRKYKGKFNNWETTKTMFTNKFKEEDSKYAVWEKLNGMKLDEYQDMDEFEWELEELFERAGIKDDDYKLNCFVRTINTSLRTQINSTNPKTWEEAFVLIKNLLTTKQVNKVVDKDSTQRYTGISVGPVMEKTQIKEEELESKIEDRLLGRLEKLFAAQCADINADVDKLIECRFKERDERDRRQGQYNKIVCESCGIRGHNKYECRRRNGGTNNREDQKVTNPNVNIVELVEEAGNVDEEVFALEKRRRESESSQRESGKRSKNNNQEGQVSLQNIEPSDPINLLADTNNNTNIRAASKNEFSLAEELKKMQIKISLPQLLDISPSMCDEFYTFGISARRPDVNELVVDSMQSTNCKVKVTIFGVLAAAVIDTGAACSIIL</sequence>
<dbReference type="Proteomes" id="UP000188320">
    <property type="component" value="Unassembled WGS sequence"/>
</dbReference>
<feature type="region of interest" description="Disordered" evidence="1">
    <location>
        <begin position="295"/>
        <end position="331"/>
    </location>
</feature>
<proteinExistence type="predicted"/>
<evidence type="ECO:0000313" key="3">
    <source>
        <dbReference type="Proteomes" id="UP000188320"/>
    </source>
</evidence>
<protein>
    <recommendedName>
        <fullName evidence="4">CCHC-type domain-containing protein</fullName>
    </recommendedName>
</protein>
<dbReference type="AlphaFoldDB" id="A0A1R1PPJ3"/>
<evidence type="ECO:0000256" key="1">
    <source>
        <dbReference type="SAM" id="MobiDB-lite"/>
    </source>
</evidence>
<feature type="compositionally biased region" description="Basic and acidic residues" evidence="1">
    <location>
        <begin position="295"/>
        <end position="310"/>
    </location>
</feature>
<feature type="compositionally biased region" description="Polar residues" evidence="1">
    <location>
        <begin position="314"/>
        <end position="327"/>
    </location>
</feature>
<dbReference type="OrthoDB" id="128814at2759"/>
<organism evidence="2 3">
    <name type="scientific">Zancudomyces culisetae</name>
    <name type="common">Gut fungus</name>
    <name type="synonym">Smittium culisetae</name>
    <dbReference type="NCBI Taxonomy" id="1213189"/>
    <lineage>
        <taxon>Eukaryota</taxon>
        <taxon>Fungi</taxon>
        <taxon>Fungi incertae sedis</taxon>
        <taxon>Zoopagomycota</taxon>
        <taxon>Kickxellomycotina</taxon>
        <taxon>Harpellomycetes</taxon>
        <taxon>Harpellales</taxon>
        <taxon>Legeriomycetaceae</taxon>
        <taxon>Zancudomyces</taxon>
    </lineage>
</organism>
<dbReference type="EMBL" id="LSSK01000569">
    <property type="protein sequence ID" value="OMH82884.1"/>
    <property type="molecule type" value="Genomic_DNA"/>
</dbReference>
<keyword evidence="3" id="KW-1185">Reference proteome</keyword>
<gene>
    <name evidence="2" type="ORF">AX774_g3625</name>
</gene>
<comment type="caution">
    <text evidence="2">The sequence shown here is derived from an EMBL/GenBank/DDBJ whole genome shotgun (WGS) entry which is preliminary data.</text>
</comment>
<reference evidence="3" key="1">
    <citation type="submission" date="2017-01" db="EMBL/GenBank/DDBJ databases">
        <authorList>
            <person name="Wang Y."/>
            <person name="White M."/>
            <person name="Kvist S."/>
            <person name="Moncalvo J.-M."/>
        </authorList>
    </citation>
    <scope>NUCLEOTIDE SEQUENCE [LARGE SCALE GENOMIC DNA]</scope>
    <source>
        <strain evidence="3">COL-18-3</strain>
    </source>
</reference>
<name>A0A1R1PPJ3_ZANCU</name>
<evidence type="ECO:0000313" key="2">
    <source>
        <dbReference type="EMBL" id="OMH82884.1"/>
    </source>
</evidence>